<evidence type="ECO:0000256" key="1">
    <source>
        <dbReference type="SAM" id="Coils"/>
    </source>
</evidence>
<gene>
    <name evidence="2" type="ORF">S12H4_38227</name>
</gene>
<protein>
    <submittedName>
        <fullName evidence="2">Uncharacterized protein</fullName>
    </submittedName>
</protein>
<feature type="non-terminal residue" evidence="2">
    <location>
        <position position="266"/>
    </location>
</feature>
<comment type="caution">
    <text evidence="2">The sequence shown here is derived from an EMBL/GenBank/DDBJ whole genome shotgun (WGS) entry which is preliminary data.</text>
</comment>
<accession>X1UDX1</accession>
<feature type="coiled-coil region" evidence="1">
    <location>
        <begin position="103"/>
        <end position="130"/>
    </location>
</feature>
<reference evidence="2" key="1">
    <citation type="journal article" date="2014" name="Front. Microbiol.">
        <title>High frequency of phylogenetically diverse reductive dehalogenase-homologous genes in deep subseafloor sedimentary metagenomes.</title>
        <authorList>
            <person name="Kawai M."/>
            <person name="Futagami T."/>
            <person name="Toyoda A."/>
            <person name="Takaki Y."/>
            <person name="Nishi S."/>
            <person name="Hori S."/>
            <person name="Arai W."/>
            <person name="Tsubouchi T."/>
            <person name="Morono Y."/>
            <person name="Uchiyama I."/>
            <person name="Ito T."/>
            <person name="Fujiyama A."/>
            <person name="Inagaki F."/>
            <person name="Takami H."/>
        </authorList>
    </citation>
    <scope>NUCLEOTIDE SEQUENCE</scope>
    <source>
        <strain evidence="2">Expedition CK06-06</strain>
    </source>
</reference>
<keyword evidence="1" id="KW-0175">Coiled coil</keyword>
<organism evidence="2">
    <name type="scientific">marine sediment metagenome</name>
    <dbReference type="NCBI Taxonomy" id="412755"/>
    <lineage>
        <taxon>unclassified sequences</taxon>
        <taxon>metagenomes</taxon>
        <taxon>ecological metagenomes</taxon>
    </lineage>
</organism>
<sequence length="266" mass="30825">NIQTLIEKIGLFELMLFESGVKRDIEEYIKGIAQPQNQANPIMLKDTANNIKTSLEKIYDSDLPEALGILLTTENNKPFTETDHISEFKKIIDDPNIDTTQFFTQLNDILNNLKNQIQQNETQLNSFKKVLEPYVDKEQEIIDSEKYSVISFIFKDQNTISRLKEFSKALNKWDRALYIYYQIITSEPPEEIKLVEVQNGSIDIIININVNVAVNFVELVKLGLKVFGGYLLYKSTVKDIVKTYFGNEKLVKREEEREKEMLENIG</sequence>
<dbReference type="AlphaFoldDB" id="X1UDX1"/>
<dbReference type="EMBL" id="BARW01022987">
    <property type="protein sequence ID" value="GAI90519.1"/>
    <property type="molecule type" value="Genomic_DNA"/>
</dbReference>
<feature type="non-terminal residue" evidence="2">
    <location>
        <position position="1"/>
    </location>
</feature>
<proteinExistence type="predicted"/>
<evidence type="ECO:0000313" key="2">
    <source>
        <dbReference type="EMBL" id="GAI90519.1"/>
    </source>
</evidence>
<name>X1UDX1_9ZZZZ</name>